<keyword evidence="2" id="KW-1185">Reference proteome</keyword>
<protein>
    <recommendedName>
        <fullName evidence="3">Co-chaperone DjlA N-terminal domain-containing protein</fullName>
    </recommendedName>
</protein>
<dbReference type="RefSeq" id="WP_202855100.1">
    <property type="nucleotide sequence ID" value="NZ_JAEUGD010000016.1"/>
</dbReference>
<dbReference type="InterPro" id="IPR029024">
    <property type="entry name" value="TerB-like"/>
</dbReference>
<dbReference type="EMBL" id="JAEUGD010000016">
    <property type="protein sequence ID" value="MBL6445557.1"/>
    <property type="molecule type" value="Genomic_DNA"/>
</dbReference>
<dbReference type="Proteomes" id="UP000614216">
    <property type="component" value="Unassembled WGS sequence"/>
</dbReference>
<reference evidence="1" key="1">
    <citation type="submission" date="2021-01" db="EMBL/GenBank/DDBJ databases">
        <title>Fulvivirga kasyanovii gen. nov., sp nov., a novel member of the phylum Bacteroidetes isolated from seawater in a mussel farm.</title>
        <authorList>
            <person name="Zhao L.-H."/>
            <person name="Wang Z.-J."/>
        </authorList>
    </citation>
    <scope>NUCLEOTIDE SEQUENCE</scope>
    <source>
        <strain evidence="1">29W222</strain>
    </source>
</reference>
<dbReference type="Gene3D" id="1.10.3680.10">
    <property type="entry name" value="TerB-like"/>
    <property type="match status" value="1"/>
</dbReference>
<sequence>MLDIELEHFRNLVSLAAVDGKIEDIERVTLSKIAFERGIPLDRLNIMLDRAHEYLYLIPQNHVEKEKQLEDMIKFALVDGDFAPAEHKLINTVGEKLGFSKTELDDLVEKHLRKLKVK</sequence>
<organism evidence="1 2">
    <name type="scientific">Fulvivirga marina</name>
    <dbReference type="NCBI Taxonomy" id="2494733"/>
    <lineage>
        <taxon>Bacteria</taxon>
        <taxon>Pseudomonadati</taxon>
        <taxon>Bacteroidota</taxon>
        <taxon>Cytophagia</taxon>
        <taxon>Cytophagales</taxon>
        <taxon>Fulvivirgaceae</taxon>
        <taxon>Fulvivirga</taxon>
    </lineage>
</organism>
<evidence type="ECO:0000313" key="1">
    <source>
        <dbReference type="EMBL" id="MBL6445557.1"/>
    </source>
</evidence>
<name>A0A937FVY0_9BACT</name>
<dbReference type="AlphaFoldDB" id="A0A937FVY0"/>
<evidence type="ECO:0008006" key="3">
    <source>
        <dbReference type="Google" id="ProtNLM"/>
    </source>
</evidence>
<comment type="caution">
    <text evidence="1">The sequence shown here is derived from an EMBL/GenBank/DDBJ whole genome shotgun (WGS) entry which is preliminary data.</text>
</comment>
<proteinExistence type="predicted"/>
<accession>A0A937FVY0</accession>
<gene>
    <name evidence="1" type="ORF">JMN32_04510</name>
</gene>
<dbReference type="SUPFAM" id="SSF158682">
    <property type="entry name" value="TerB-like"/>
    <property type="match status" value="1"/>
</dbReference>
<evidence type="ECO:0000313" key="2">
    <source>
        <dbReference type="Proteomes" id="UP000614216"/>
    </source>
</evidence>